<keyword evidence="3" id="KW-1185">Reference proteome</keyword>
<feature type="transmembrane region" description="Helical" evidence="1">
    <location>
        <begin position="68"/>
        <end position="86"/>
    </location>
</feature>
<reference evidence="2" key="1">
    <citation type="submission" date="2021-01" db="EMBL/GenBank/DDBJ databases">
        <title>Whole genome shotgun sequence of Rugosimonospora africana NBRC 104875.</title>
        <authorList>
            <person name="Komaki H."/>
            <person name="Tamura T."/>
        </authorList>
    </citation>
    <scope>NUCLEOTIDE SEQUENCE</scope>
    <source>
        <strain evidence="2">NBRC 104875</strain>
    </source>
</reference>
<dbReference type="AlphaFoldDB" id="A0A8J3R2W9"/>
<protein>
    <submittedName>
        <fullName evidence="2">Uncharacterized protein</fullName>
    </submittedName>
</protein>
<keyword evidence="1" id="KW-0812">Transmembrane</keyword>
<feature type="transmembrane region" description="Helical" evidence="1">
    <location>
        <begin position="41"/>
        <end position="61"/>
    </location>
</feature>
<dbReference type="RefSeq" id="WP_203922659.1">
    <property type="nucleotide sequence ID" value="NZ_BONZ01000077.1"/>
</dbReference>
<proteinExistence type="predicted"/>
<accession>A0A8J3R2W9</accession>
<sequence length="107" mass="11367">MLVTIVLALIAGFFAGNGLPYYVQGSTGDGRNPSPFRDSPVASVLSGWGALVIAAVAWHFAHVGDHRLAGYTAAALGVLAVGLIHTRTWRSPNPWGKRTMPQTRQAQ</sequence>
<evidence type="ECO:0000313" key="3">
    <source>
        <dbReference type="Proteomes" id="UP000642748"/>
    </source>
</evidence>
<dbReference type="EMBL" id="BONZ01000077">
    <property type="protein sequence ID" value="GIH19191.1"/>
    <property type="molecule type" value="Genomic_DNA"/>
</dbReference>
<evidence type="ECO:0000313" key="2">
    <source>
        <dbReference type="EMBL" id="GIH19191.1"/>
    </source>
</evidence>
<keyword evidence="1" id="KW-0472">Membrane</keyword>
<organism evidence="2 3">
    <name type="scientific">Rugosimonospora africana</name>
    <dbReference type="NCBI Taxonomy" id="556532"/>
    <lineage>
        <taxon>Bacteria</taxon>
        <taxon>Bacillati</taxon>
        <taxon>Actinomycetota</taxon>
        <taxon>Actinomycetes</taxon>
        <taxon>Micromonosporales</taxon>
        <taxon>Micromonosporaceae</taxon>
        <taxon>Rugosimonospora</taxon>
    </lineage>
</organism>
<comment type="caution">
    <text evidence="2">The sequence shown here is derived from an EMBL/GenBank/DDBJ whole genome shotgun (WGS) entry which is preliminary data.</text>
</comment>
<dbReference type="Proteomes" id="UP000642748">
    <property type="component" value="Unassembled WGS sequence"/>
</dbReference>
<keyword evidence="1" id="KW-1133">Transmembrane helix</keyword>
<name>A0A8J3R2W9_9ACTN</name>
<evidence type="ECO:0000256" key="1">
    <source>
        <dbReference type="SAM" id="Phobius"/>
    </source>
</evidence>
<gene>
    <name evidence="2" type="ORF">Raf01_73630</name>
</gene>